<gene>
    <name evidence="2" type="ORF">NDU88_003749</name>
</gene>
<feature type="compositionally biased region" description="Polar residues" evidence="1">
    <location>
        <begin position="18"/>
        <end position="28"/>
    </location>
</feature>
<reference evidence="2" key="1">
    <citation type="journal article" date="2022" name="bioRxiv">
        <title>Sequencing and chromosome-scale assembly of the giantPleurodeles waltlgenome.</title>
        <authorList>
            <person name="Brown T."/>
            <person name="Elewa A."/>
            <person name="Iarovenko S."/>
            <person name="Subramanian E."/>
            <person name="Araus A.J."/>
            <person name="Petzold A."/>
            <person name="Susuki M."/>
            <person name="Suzuki K.-i.T."/>
            <person name="Hayashi T."/>
            <person name="Toyoda A."/>
            <person name="Oliveira C."/>
            <person name="Osipova E."/>
            <person name="Leigh N.D."/>
            <person name="Simon A."/>
            <person name="Yun M.H."/>
        </authorList>
    </citation>
    <scope>NUCLEOTIDE SEQUENCE</scope>
    <source>
        <strain evidence="2">20211129_DDA</strain>
        <tissue evidence="2">Liver</tissue>
    </source>
</reference>
<proteinExistence type="predicted"/>
<protein>
    <submittedName>
        <fullName evidence="2">Uncharacterized protein</fullName>
    </submittedName>
</protein>
<name>A0AAV7NKP9_PLEWA</name>
<evidence type="ECO:0000256" key="1">
    <source>
        <dbReference type="SAM" id="MobiDB-lite"/>
    </source>
</evidence>
<organism evidence="2 3">
    <name type="scientific">Pleurodeles waltl</name>
    <name type="common">Iberian ribbed newt</name>
    <dbReference type="NCBI Taxonomy" id="8319"/>
    <lineage>
        <taxon>Eukaryota</taxon>
        <taxon>Metazoa</taxon>
        <taxon>Chordata</taxon>
        <taxon>Craniata</taxon>
        <taxon>Vertebrata</taxon>
        <taxon>Euteleostomi</taxon>
        <taxon>Amphibia</taxon>
        <taxon>Batrachia</taxon>
        <taxon>Caudata</taxon>
        <taxon>Salamandroidea</taxon>
        <taxon>Salamandridae</taxon>
        <taxon>Pleurodelinae</taxon>
        <taxon>Pleurodeles</taxon>
    </lineage>
</organism>
<dbReference type="AlphaFoldDB" id="A0AAV7NKP9"/>
<keyword evidence="3" id="KW-1185">Reference proteome</keyword>
<accession>A0AAV7NKP9</accession>
<feature type="compositionally biased region" description="Polar residues" evidence="1">
    <location>
        <begin position="77"/>
        <end position="89"/>
    </location>
</feature>
<comment type="caution">
    <text evidence="2">The sequence shown here is derived from an EMBL/GenBank/DDBJ whole genome shotgun (WGS) entry which is preliminary data.</text>
</comment>
<feature type="region of interest" description="Disordered" evidence="1">
    <location>
        <begin position="1"/>
        <end position="31"/>
    </location>
</feature>
<evidence type="ECO:0000313" key="2">
    <source>
        <dbReference type="EMBL" id="KAJ1115525.1"/>
    </source>
</evidence>
<feature type="region of interest" description="Disordered" evidence="1">
    <location>
        <begin position="75"/>
        <end position="100"/>
    </location>
</feature>
<evidence type="ECO:0000313" key="3">
    <source>
        <dbReference type="Proteomes" id="UP001066276"/>
    </source>
</evidence>
<sequence length="109" mass="11650">MWPPKAAKGEAASPMVKKTSSLCPGSNTRDAEPRGLRAGIRLCAPPCHSQGAETRRKAHQTAGPCSAQAQRWHVVLSTPTGESSRPQSSHSRHGSSPFALPASLYYLFL</sequence>
<dbReference type="Proteomes" id="UP001066276">
    <property type="component" value="Chromosome 8"/>
</dbReference>
<dbReference type="EMBL" id="JANPWB010000012">
    <property type="protein sequence ID" value="KAJ1115525.1"/>
    <property type="molecule type" value="Genomic_DNA"/>
</dbReference>